<sequence>MDGLLYALPLLACPLVMGAMMWFMMRSKHGAQTAPAADRQELIRLRKGIEALRGELASRDTTRHDSPA</sequence>
<dbReference type="EMBL" id="BAAAXF010000057">
    <property type="protein sequence ID" value="GAA3500922.1"/>
    <property type="molecule type" value="Genomic_DNA"/>
</dbReference>
<accession>A0ABP6U2I2</accession>
<reference evidence="2" key="1">
    <citation type="journal article" date="2019" name="Int. J. Syst. Evol. Microbiol.">
        <title>The Global Catalogue of Microorganisms (GCM) 10K type strain sequencing project: providing services to taxonomists for standard genome sequencing and annotation.</title>
        <authorList>
            <consortium name="The Broad Institute Genomics Platform"/>
            <consortium name="The Broad Institute Genome Sequencing Center for Infectious Disease"/>
            <person name="Wu L."/>
            <person name="Ma J."/>
        </authorList>
    </citation>
    <scope>NUCLEOTIDE SEQUENCE [LARGE SCALE GENOMIC DNA]</scope>
    <source>
        <strain evidence="2">JCM 4816</strain>
    </source>
</reference>
<dbReference type="RefSeq" id="WP_086697039.1">
    <property type="nucleotide sequence ID" value="NZ_BAAAXF010000057.1"/>
</dbReference>
<name>A0ABP6U2I2_9ACTN</name>
<evidence type="ECO:0000313" key="1">
    <source>
        <dbReference type="EMBL" id="GAA3500922.1"/>
    </source>
</evidence>
<evidence type="ECO:0008006" key="3">
    <source>
        <dbReference type="Google" id="ProtNLM"/>
    </source>
</evidence>
<comment type="caution">
    <text evidence="1">The sequence shown here is derived from an EMBL/GenBank/DDBJ whole genome shotgun (WGS) entry which is preliminary data.</text>
</comment>
<evidence type="ECO:0000313" key="2">
    <source>
        <dbReference type="Proteomes" id="UP001501455"/>
    </source>
</evidence>
<gene>
    <name evidence="1" type="ORF">GCM10019016_080290</name>
</gene>
<keyword evidence="2" id="KW-1185">Reference proteome</keyword>
<proteinExistence type="predicted"/>
<organism evidence="1 2">
    <name type="scientific">Streptomyces prasinosporus</name>
    <dbReference type="NCBI Taxonomy" id="68256"/>
    <lineage>
        <taxon>Bacteria</taxon>
        <taxon>Bacillati</taxon>
        <taxon>Actinomycetota</taxon>
        <taxon>Actinomycetes</taxon>
        <taxon>Kitasatosporales</taxon>
        <taxon>Streptomycetaceae</taxon>
        <taxon>Streptomyces</taxon>
        <taxon>Streptomyces albogriseolus group</taxon>
    </lineage>
</organism>
<protein>
    <recommendedName>
        <fullName evidence="3">DUF2933 domain-containing protein</fullName>
    </recommendedName>
</protein>
<dbReference type="Proteomes" id="UP001501455">
    <property type="component" value="Unassembled WGS sequence"/>
</dbReference>